<feature type="domain" description="ZU5" evidence="12">
    <location>
        <begin position="863"/>
        <end position="1018"/>
    </location>
</feature>
<feature type="compositionally biased region" description="Polar residues" evidence="10">
    <location>
        <begin position="840"/>
        <end position="853"/>
    </location>
</feature>
<dbReference type="InterPro" id="IPR000488">
    <property type="entry name" value="Death_dom"/>
</dbReference>
<evidence type="ECO:0000256" key="10">
    <source>
        <dbReference type="SAM" id="MobiDB-lite"/>
    </source>
</evidence>
<feature type="repeat" description="ANK" evidence="9">
    <location>
        <begin position="304"/>
        <end position="336"/>
    </location>
</feature>
<keyword evidence="4" id="KW-0597">Phosphoprotein</keyword>
<evidence type="ECO:0000256" key="4">
    <source>
        <dbReference type="ARBA" id="ARBA00022553"/>
    </source>
</evidence>
<evidence type="ECO:0000259" key="12">
    <source>
        <dbReference type="PROSITE" id="PS51145"/>
    </source>
</evidence>
<evidence type="ECO:0000256" key="7">
    <source>
        <dbReference type="ARBA" id="ARBA00023136"/>
    </source>
</evidence>
<dbReference type="InterPro" id="IPR051165">
    <property type="entry name" value="Multifunctional_ANK_Repeat"/>
</dbReference>
<evidence type="ECO:0000259" key="11">
    <source>
        <dbReference type="PROSITE" id="PS50017"/>
    </source>
</evidence>
<proteinExistence type="predicted"/>
<keyword evidence="5" id="KW-0677">Repeat</keyword>
<dbReference type="InterPro" id="IPR002110">
    <property type="entry name" value="Ankyrin_rpt"/>
</dbReference>
<dbReference type="FunFam" id="2.60.40.2660:FF:000002">
    <property type="entry name" value="Ankyrin-1 isoform B"/>
    <property type="match status" value="1"/>
</dbReference>
<dbReference type="GO" id="GO:0007165">
    <property type="term" value="P:signal transduction"/>
    <property type="evidence" value="ECO:0007669"/>
    <property type="project" value="InterPro"/>
</dbReference>
<dbReference type="FunFam" id="1.25.40.20:FF:000428">
    <property type="entry name" value="Ankyrin, isoform B"/>
    <property type="match status" value="1"/>
</dbReference>
<evidence type="ECO:0000256" key="8">
    <source>
        <dbReference type="ARBA" id="ARBA00023212"/>
    </source>
</evidence>
<feature type="repeat" description="ANK" evidence="9">
    <location>
        <begin position="669"/>
        <end position="701"/>
    </location>
</feature>
<dbReference type="SUPFAM" id="SSF48403">
    <property type="entry name" value="Ankyrin repeat"/>
    <property type="match status" value="2"/>
</dbReference>
<feature type="repeat" description="ANK" evidence="9">
    <location>
        <begin position="636"/>
        <end position="668"/>
    </location>
</feature>
<dbReference type="FunFam" id="1.10.533.10:FF:000010">
    <property type="entry name" value="Ankyrin 1"/>
    <property type="match status" value="1"/>
</dbReference>
<dbReference type="Gene3D" id="1.25.40.20">
    <property type="entry name" value="Ankyrin repeat-containing domain"/>
    <property type="match status" value="4"/>
</dbReference>
<dbReference type="Pfam" id="PF13637">
    <property type="entry name" value="Ank_4"/>
    <property type="match status" value="1"/>
</dbReference>
<feature type="region of interest" description="Disordered" evidence="10">
    <location>
        <begin position="1713"/>
        <end position="1772"/>
    </location>
</feature>
<dbReference type="Pfam" id="PF00791">
    <property type="entry name" value="ZU5"/>
    <property type="match status" value="1"/>
</dbReference>
<evidence type="ECO:0000313" key="13">
    <source>
        <dbReference type="Ensembl" id="ENSSOCP00000015948.1"/>
    </source>
</evidence>
<dbReference type="FunFam" id="1.25.40.20:FF:000002">
    <property type="entry name" value="Ankyrin-2 isoform 2"/>
    <property type="match status" value="1"/>
</dbReference>
<feature type="repeat" description="ANK" evidence="9">
    <location>
        <begin position="456"/>
        <end position="488"/>
    </location>
</feature>
<feature type="region of interest" description="Disordered" evidence="10">
    <location>
        <begin position="1"/>
        <end position="47"/>
    </location>
</feature>
<dbReference type="PANTHER" id="PTHR24123">
    <property type="entry name" value="ANKYRIN REPEAT-CONTAINING"/>
    <property type="match status" value="1"/>
</dbReference>
<feature type="repeat" description="ANK" evidence="9">
    <location>
        <begin position="337"/>
        <end position="369"/>
    </location>
</feature>
<dbReference type="Pfam" id="PF00531">
    <property type="entry name" value="Death"/>
    <property type="match status" value="1"/>
</dbReference>
<keyword evidence="6 9" id="KW-0040">ANK repeat</keyword>
<feature type="region of interest" description="Disordered" evidence="10">
    <location>
        <begin position="833"/>
        <end position="853"/>
    </location>
</feature>
<comment type="subcellular location">
    <subcellularLocation>
        <location evidence="1">Cytoplasm</location>
        <location evidence="1">Cytoskeleton</location>
    </subcellularLocation>
    <subcellularLocation>
        <location evidence="2">Membrane</location>
    </subcellularLocation>
</comment>
<feature type="repeat" description="ANK" evidence="9">
    <location>
        <begin position="143"/>
        <end position="175"/>
    </location>
</feature>
<dbReference type="GO" id="GO:0005856">
    <property type="term" value="C:cytoskeleton"/>
    <property type="evidence" value="ECO:0007669"/>
    <property type="project" value="UniProtKB-SubCell"/>
</dbReference>
<feature type="domain" description="Death" evidence="11">
    <location>
        <begin position="1334"/>
        <end position="1415"/>
    </location>
</feature>
<dbReference type="GO" id="GO:0016020">
    <property type="term" value="C:membrane"/>
    <property type="evidence" value="ECO:0007669"/>
    <property type="project" value="UniProtKB-SubCell"/>
</dbReference>
<feature type="repeat" description="ANK" evidence="9">
    <location>
        <begin position="271"/>
        <end position="303"/>
    </location>
</feature>
<keyword evidence="7" id="KW-0472">Membrane</keyword>
<name>A0A8D0FEM5_STROC</name>
<protein>
    <submittedName>
        <fullName evidence="13">Ankyrin 1</fullName>
    </submittedName>
</protein>
<dbReference type="PROSITE" id="PS51145">
    <property type="entry name" value="ZU5"/>
    <property type="match status" value="2"/>
</dbReference>
<dbReference type="PROSITE" id="PS50088">
    <property type="entry name" value="ANK_REPEAT"/>
    <property type="match status" value="18"/>
</dbReference>
<evidence type="ECO:0000256" key="2">
    <source>
        <dbReference type="ARBA" id="ARBA00004370"/>
    </source>
</evidence>
<feature type="repeat" description="ANK" evidence="9">
    <location>
        <begin position="702"/>
        <end position="734"/>
    </location>
</feature>
<evidence type="ECO:0000256" key="5">
    <source>
        <dbReference type="ARBA" id="ARBA00022737"/>
    </source>
</evidence>
<dbReference type="Gene3D" id="2.60.40.2660">
    <property type="match status" value="1"/>
</dbReference>
<evidence type="ECO:0000256" key="1">
    <source>
        <dbReference type="ARBA" id="ARBA00004245"/>
    </source>
</evidence>
<accession>A0A8D0FEM5</accession>
<evidence type="ECO:0000256" key="6">
    <source>
        <dbReference type="ARBA" id="ARBA00023043"/>
    </source>
</evidence>
<dbReference type="SUPFAM" id="SSF47986">
    <property type="entry name" value="DEATH domain"/>
    <property type="match status" value="1"/>
</dbReference>
<dbReference type="Gene3D" id="2.60.220.30">
    <property type="match status" value="2"/>
</dbReference>
<feature type="repeat" description="ANK" evidence="9">
    <location>
        <begin position="176"/>
        <end position="200"/>
    </location>
</feature>
<feature type="repeat" description="ANK" evidence="9">
    <location>
        <begin position="238"/>
        <end position="270"/>
    </location>
</feature>
<dbReference type="FunFam" id="2.60.220.30:FF:000002">
    <property type="entry name" value="Ankyrin-3 isoform 2"/>
    <property type="match status" value="1"/>
</dbReference>
<evidence type="ECO:0000256" key="9">
    <source>
        <dbReference type="PROSITE-ProRule" id="PRU00023"/>
    </source>
</evidence>
<dbReference type="InterPro" id="IPR011029">
    <property type="entry name" value="DEATH-like_dom_sf"/>
</dbReference>
<feature type="repeat" description="ANK" evidence="9">
    <location>
        <begin position="570"/>
        <end position="602"/>
    </location>
</feature>
<dbReference type="InterPro" id="IPR036770">
    <property type="entry name" value="Ankyrin_rpt-contain_sf"/>
</dbReference>
<dbReference type="FunFam" id="2.60.220.30:FF:000001">
    <property type="entry name" value="Ankyrin-3 isoform 2"/>
    <property type="match status" value="1"/>
</dbReference>
<keyword evidence="14" id="KW-1185">Reference proteome</keyword>
<reference evidence="13" key="1">
    <citation type="submission" date="2025-08" db="UniProtKB">
        <authorList>
            <consortium name="Ensembl"/>
        </authorList>
    </citation>
    <scope>IDENTIFICATION</scope>
</reference>
<dbReference type="PANTHER" id="PTHR24123:SF71">
    <property type="entry name" value="ANKYRIN 1, ERYTHROCYTIC A ISOFORM X1"/>
    <property type="match status" value="1"/>
</dbReference>
<feature type="repeat" description="ANK" evidence="9">
    <location>
        <begin position="77"/>
        <end position="98"/>
    </location>
</feature>
<dbReference type="Pfam" id="PF00023">
    <property type="entry name" value="Ank"/>
    <property type="match status" value="2"/>
</dbReference>
<evidence type="ECO:0000313" key="14">
    <source>
        <dbReference type="Proteomes" id="UP000694551"/>
    </source>
</evidence>
<dbReference type="PRINTS" id="PR01415">
    <property type="entry name" value="ANKYRIN"/>
</dbReference>
<dbReference type="FunFam" id="1.25.40.20:FF:000003">
    <property type="entry name" value="Ankyrin, isoform B"/>
    <property type="match status" value="1"/>
</dbReference>
<organism evidence="13 14">
    <name type="scientific">Strix occidentalis caurina</name>
    <name type="common">northern spotted owl</name>
    <dbReference type="NCBI Taxonomy" id="311401"/>
    <lineage>
        <taxon>Eukaryota</taxon>
        <taxon>Metazoa</taxon>
        <taxon>Chordata</taxon>
        <taxon>Craniata</taxon>
        <taxon>Vertebrata</taxon>
        <taxon>Euteleostomi</taxon>
        <taxon>Archelosauria</taxon>
        <taxon>Archosauria</taxon>
        <taxon>Dinosauria</taxon>
        <taxon>Saurischia</taxon>
        <taxon>Theropoda</taxon>
        <taxon>Coelurosauria</taxon>
        <taxon>Aves</taxon>
        <taxon>Neognathae</taxon>
        <taxon>Neoaves</taxon>
        <taxon>Telluraves</taxon>
        <taxon>Strigiformes</taxon>
        <taxon>Strigidae</taxon>
        <taxon>Strix</taxon>
    </lineage>
</organism>
<dbReference type="SMART" id="SM00248">
    <property type="entry name" value="ANK"/>
    <property type="match status" value="20"/>
</dbReference>
<dbReference type="InterPro" id="IPR000906">
    <property type="entry name" value="ZU5_dom"/>
</dbReference>
<dbReference type="Gene3D" id="1.10.533.10">
    <property type="entry name" value="Death Domain, Fas"/>
    <property type="match status" value="1"/>
</dbReference>
<feature type="repeat" description="ANK" evidence="9">
    <location>
        <begin position="110"/>
        <end position="142"/>
    </location>
</feature>
<feature type="repeat" description="ANK" evidence="9">
    <location>
        <begin position="522"/>
        <end position="554"/>
    </location>
</feature>
<feature type="region of interest" description="Disordered" evidence="10">
    <location>
        <begin position="1568"/>
        <end position="1594"/>
    </location>
</feature>
<feature type="compositionally biased region" description="Basic and acidic residues" evidence="10">
    <location>
        <begin position="10"/>
        <end position="29"/>
    </location>
</feature>
<dbReference type="Ensembl" id="ENSSOCT00000016353.1">
    <property type="protein sequence ID" value="ENSSOCP00000015948.1"/>
    <property type="gene ID" value="ENSSOCG00000011777.1"/>
</dbReference>
<dbReference type="Proteomes" id="UP000694551">
    <property type="component" value="Unplaced"/>
</dbReference>
<keyword evidence="3" id="KW-0963">Cytoplasm</keyword>
<reference evidence="13" key="2">
    <citation type="submission" date="2025-09" db="UniProtKB">
        <authorList>
            <consortium name="Ensembl"/>
        </authorList>
    </citation>
    <scope>IDENTIFICATION</scope>
</reference>
<feature type="domain" description="ZU5" evidence="12">
    <location>
        <begin position="1020"/>
        <end position="1166"/>
    </location>
</feature>
<keyword evidence="8" id="KW-0206">Cytoskeleton</keyword>
<feature type="compositionally biased region" description="Basic residues" evidence="10">
    <location>
        <begin position="30"/>
        <end position="42"/>
    </location>
</feature>
<dbReference type="Pfam" id="PF17809">
    <property type="entry name" value="UPA_2"/>
    <property type="match status" value="1"/>
</dbReference>
<dbReference type="PROSITE" id="PS50017">
    <property type="entry name" value="DEATH_DOMAIN"/>
    <property type="match status" value="1"/>
</dbReference>
<feature type="repeat" description="ANK" evidence="9">
    <location>
        <begin position="489"/>
        <end position="521"/>
    </location>
</feature>
<sequence>MAQAAKQLKKIKDIEAQALQEQKEKEESNRKRRNRSRDRKKKADAATSFLRAARSGNLDKALDHLRNGVDINTCNQNGLNALHLASKEGHVKMVVELLHKEIILETTTKKGNTALHIAALAGQLDVVRELVNYGANVNAQSQKGFTPLYMAAQENHLEVVKFLLENGANQNVATEDGFTPLAVALQQGHENVVAHLINYGTKGKVRLPALHIAARNDDTRTAAVLLQNDPNADVLSKTGFTPLHIAAHYENLSVAQLLLNRGASVNFTPQNGITPLHIASRRGNIIMVRLLLDRGAHIETRTKDELTPLHCAARNGHVRIAEILLDHGAPIQAKTKNGLSPIHMAAQGDHLDCVRLLLQYSAEIDDITLDHLTPLHVAAHCGHHRVAKLLVEKGAKPNSRALVNVLARPSTPSWILAPFSLQSGLTPLHVAAFMGHLPIVKTLLQRGASPNVSNVKVETPLHMAARAGHTDVAKYLLQNKAKANAKAKDDQTPLHCAARIGHTSMVQLLLENNANPNLATTAGHTPLHIASREGHVDTALALLQKGASQTCMTKVGRCERIYPSPRCSQNGYTPLHIAAKQNQMEVASSLLQYGASANAESVQGVTPLHLASQEGHADMVALLFSKQANGDLGNKSGLTPLHLVAQEGHVLVADVLVKHGVTVDATTRMGYTPLHVASHYGNIKLVKFLLQHEADVNAKTKLGYTPLHQAAQQGHTDVVTLLLKHGASPNEISTNGTTPLAIAKRLGYISVTDVLKIVTEETDIPVISDKHRMSFPETVDEILDVSEDEGEGLELGRTIPEICWLGRCGRQQPWGPDPVPIGALPCLTQPSKEFDEDSLIPSSPATETSDNISPVASPVHTGFLVSFMVDARGGSMRGSRHHGLRVVIPPRACAAPTRITCRLVKPQKLPAPPQLADGEALASRIIALGPAGAQFLSPVVVEIPHFASYGRRDRELVVLRSENGSVWKEHCNRYEESYMDQLLNGMDEELESLEELEKKRVRRIITSDFPLYFVVMSRICQDCDQIGPEGGCLQSTLVPMVQATFPDSAVTKGVKLALQAQPVPDELVTKLLGNQATFSPIVTVEPRRRKFHRPIGLRIPLPPSWKDNPRDSGEGDTTSLRLLCSVIGGTAQAQWEDITGTTKLVYENECANFTTNVSARFWLADCPRTAEAVHFATMLYKELTAMPYMAKFVVFAKMNDAREGRLRCYCMTDDKVDKTLEQHENFTEVARSRDIEVLEGMPLHVELSGNLVPVKKATQPRTFLFQSFRENRLVIPIKVRDSSREASGSLSFLRKAMKYEDLQHVLCHLNISIPPCTKVSAGALCRSLSSTDKADQKMVDIAEQLGLSWAELARELQFGVDDINRIRVENPNSLLEQSIALLNLWVSREGKIESLYTALRNIDRSEIVNTLEGSSRQSRSLKGSWRYTDRDYSLSPSQMNGYASLQDELLSPASLHYTLPSPLRADQYWNEVAIMDAIPMAATEQDALMEMSDMQVWSSGLTPSLVTAEDSSLECSKAEDSDATSEGRFPGQLLADAHGPDHLGSMDLVEDDTVDSDAMNGLIDLLEQEEGQRPEGKMPACDRQPETGEQDPETEASFVSVQQKVQARITASPTVSHVVDKSADRLRDWNAEGSFISCLQDLTAGSWQEGVTRRLLPTHTTASGAQGQEQEQVLVPAVELMRVSSAEDSDWQPQHPMGGWQEEADSDFFGQVRVRAGGPSPAGGGDPLDSPFLSLPQGQPGRPGASGGAGLLARFLPPAPGGASQPKIAGCA</sequence>
<feature type="repeat" description="ANK" evidence="9">
    <location>
        <begin position="603"/>
        <end position="635"/>
    </location>
</feature>
<dbReference type="PROSITE" id="PS50297">
    <property type="entry name" value="ANK_REP_REGION"/>
    <property type="match status" value="18"/>
</dbReference>
<feature type="repeat" description="ANK" evidence="9">
    <location>
        <begin position="423"/>
        <end position="455"/>
    </location>
</feature>
<feature type="repeat" description="ANK" evidence="9">
    <location>
        <begin position="370"/>
        <end position="402"/>
    </location>
</feature>
<dbReference type="SMART" id="SM00005">
    <property type="entry name" value="DEATH"/>
    <property type="match status" value="1"/>
</dbReference>
<evidence type="ECO:0000256" key="3">
    <source>
        <dbReference type="ARBA" id="ARBA00022490"/>
    </source>
</evidence>
<dbReference type="InterPro" id="IPR040745">
    <property type="entry name" value="Ankyrin_UPA"/>
</dbReference>
<dbReference type="Pfam" id="PF12796">
    <property type="entry name" value="Ank_2"/>
    <property type="match status" value="7"/>
</dbReference>
<dbReference type="SMART" id="SM00218">
    <property type="entry name" value="ZU5"/>
    <property type="match status" value="1"/>
</dbReference>